<dbReference type="PANTHER" id="PTHR46192">
    <property type="entry name" value="BROAD-RANGE ACID PHOSPHATASE DET1"/>
    <property type="match status" value="1"/>
</dbReference>
<evidence type="ECO:0000256" key="1">
    <source>
        <dbReference type="PIRSR" id="PIRSR613078-1"/>
    </source>
</evidence>
<evidence type="ECO:0000313" key="5">
    <source>
        <dbReference type="Proteomes" id="UP000026962"/>
    </source>
</evidence>
<dbReference type="SMART" id="SM00855">
    <property type="entry name" value="PGAM"/>
    <property type="match status" value="1"/>
</dbReference>
<evidence type="ECO:0008006" key="6">
    <source>
        <dbReference type="Google" id="ProtNLM"/>
    </source>
</evidence>
<feature type="binding site" evidence="2">
    <location>
        <position position="264"/>
    </location>
    <ligand>
        <name>substrate</name>
    </ligand>
</feature>
<dbReference type="AlphaFoldDB" id="A0A0E0L6V7"/>
<dbReference type="HOGENOM" id="CLU_033323_3_0_1"/>
<dbReference type="GO" id="GO:0003824">
    <property type="term" value="F:catalytic activity"/>
    <property type="evidence" value="ECO:0007669"/>
    <property type="project" value="InterPro"/>
</dbReference>
<reference evidence="4" key="1">
    <citation type="submission" date="2015-04" db="UniProtKB">
        <authorList>
            <consortium name="EnsemblPlants"/>
        </authorList>
    </citation>
    <scope>IDENTIFICATION</scope>
</reference>
<dbReference type="Pfam" id="PF00300">
    <property type="entry name" value="His_Phos_1"/>
    <property type="match status" value="1"/>
</dbReference>
<dbReference type="CDD" id="cd07067">
    <property type="entry name" value="HP_PGM_like"/>
    <property type="match status" value="1"/>
</dbReference>
<dbReference type="SUPFAM" id="SSF53254">
    <property type="entry name" value="Phosphoglycerate mutase-like"/>
    <property type="match status" value="1"/>
</dbReference>
<dbReference type="OMA" id="VIRCCED"/>
<organism evidence="4">
    <name type="scientific">Oryza punctata</name>
    <name type="common">Red rice</name>
    <dbReference type="NCBI Taxonomy" id="4537"/>
    <lineage>
        <taxon>Eukaryota</taxon>
        <taxon>Viridiplantae</taxon>
        <taxon>Streptophyta</taxon>
        <taxon>Embryophyta</taxon>
        <taxon>Tracheophyta</taxon>
        <taxon>Spermatophyta</taxon>
        <taxon>Magnoliopsida</taxon>
        <taxon>Liliopsida</taxon>
        <taxon>Poales</taxon>
        <taxon>Poaceae</taxon>
        <taxon>BOP clade</taxon>
        <taxon>Oryzoideae</taxon>
        <taxon>Oryzeae</taxon>
        <taxon>Oryzinae</taxon>
        <taxon>Oryza</taxon>
    </lineage>
</organism>
<accession>A0A0E0L6V7</accession>
<evidence type="ECO:0000256" key="2">
    <source>
        <dbReference type="PIRSR" id="PIRSR613078-2"/>
    </source>
</evidence>
<feature type="active site" description="Proton donor/acceptor" evidence="1">
    <location>
        <position position="292"/>
    </location>
</feature>
<evidence type="ECO:0000313" key="4">
    <source>
        <dbReference type="EnsemblPlants" id="OPUNC06G00490.1"/>
    </source>
</evidence>
<name>A0A0E0L6V7_ORYPU</name>
<dbReference type="InterPro" id="IPR001345">
    <property type="entry name" value="PG/BPGM_mutase_AS"/>
</dbReference>
<reference evidence="4" key="2">
    <citation type="submission" date="2018-05" db="EMBL/GenBank/DDBJ databases">
        <title>OpunRS2 (Oryza punctata Reference Sequence Version 2).</title>
        <authorList>
            <person name="Zhang J."/>
            <person name="Kudrna D."/>
            <person name="Lee S."/>
            <person name="Talag J."/>
            <person name="Welchert J."/>
            <person name="Wing R.A."/>
        </authorList>
    </citation>
    <scope>NUCLEOTIDE SEQUENCE [LARGE SCALE GENOMIC DNA]</scope>
</reference>
<keyword evidence="3" id="KW-0732">Signal</keyword>
<feature type="active site" description="Tele-phosphohistidine intermediate" evidence="1">
    <location>
        <position position="203"/>
    </location>
</feature>
<feature type="binding site" evidence="2">
    <location>
        <position position="303"/>
    </location>
    <ligand>
        <name>substrate</name>
    </ligand>
</feature>
<dbReference type="Proteomes" id="UP000026962">
    <property type="component" value="Chromosome 6"/>
</dbReference>
<dbReference type="STRING" id="4537.A0A0E0L6V7"/>
<dbReference type="Gene3D" id="3.40.50.1240">
    <property type="entry name" value="Phosphoglycerate mutase-like"/>
    <property type="match status" value="1"/>
</dbReference>
<protein>
    <recommendedName>
        <fullName evidence="6">Phosphoglycerate mutase-like protein AT74H</fullName>
    </recommendedName>
</protein>
<feature type="binding site" evidence="2">
    <location>
        <begin position="202"/>
        <end position="209"/>
    </location>
    <ligand>
        <name>substrate</name>
    </ligand>
</feature>
<dbReference type="Gramene" id="OPUNC06G00490.1">
    <property type="protein sequence ID" value="OPUNC06G00490.1"/>
    <property type="gene ID" value="OPUNC06G00490"/>
</dbReference>
<dbReference type="EnsemblPlants" id="OPUNC06G00490.1">
    <property type="protein sequence ID" value="OPUNC06G00490.1"/>
    <property type="gene ID" value="OPUNC06G00490"/>
</dbReference>
<dbReference type="InterPro" id="IPR013078">
    <property type="entry name" value="His_Pase_superF_clade-1"/>
</dbReference>
<dbReference type="InterPro" id="IPR029033">
    <property type="entry name" value="His_PPase_superfam"/>
</dbReference>
<feature type="signal peptide" evidence="3">
    <location>
        <begin position="1"/>
        <end position="30"/>
    </location>
</feature>
<sequence length="463" mass="52904">MGFPVGGYSGVPRLLLHLLFLLTHLRRISSCLLRLAGADVDESPTEYDGSCYNSQSQLLLELDDHSPALRFDALSLSSHAATCAVCLRDFHKAAEGLFCINYTRNRPGLVCRLPTKRKKAATRCSPAAPPRPVRIRRARVAVIRCCEDTLGVPRSRRPTHDTELAQSQRFPELVTPYGAASYLPHHQRYPPPPRPRRIVLVRHGESEGNVDEAAYTRVPDPRIGLTPQGWRDAEDCGRRLRHLLSTGDGGDDWKVYFYVSPYRRTLETLRGLGRAFEAQRIAGVREEPRLREQDFGNFQDRDKMRVEKEIRRRYGRFFYRFPNGESAADVYDRITGFRETLRADIDIGRFQPPGERNPDMNVVLVSHGLTLRVFLMRWYKWTVTQFEGLANLSNGGALVMQTGAGGRYSLLVHHSVEELREFGLTDDMIEDQKWQKTARPGELNYNFITNGPSFFTHFTDHHH</sequence>
<dbReference type="PROSITE" id="PS00175">
    <property type="entry name" value="PG_MUTASE"/>
    <property type="match status" value="1"/>
</dbReference>
<proteinExistence type="predicted"/>
<dbReference type="eggNOG" id="ENOG502QQ8J">
    <property type="taxonomic scope" value="Eukaryota"/>
</dbReference>
<evidence type="ECO:0000256" key="3">
    <source>
        <dbReference type="SAM" id="SignalP"/>
    </source>
</evidence>
<feature type="chain" id="PRO_5002366131" description="Phosphoglycerate mutase-like protein AT74H" evidence="3">
    <location>
        <begin position="31"/>
        <end position="463"/>
    </location>
</feature>
<keyword evidence="5" id="KW-1185">Reference proteome</keyword>
<dbReference type="InterPro" id="IPR052765">
    <property type="entry name" value="PGM-Related"/>
</dbReference>